<dbReference type="InterPro" id="IPR000719">
    <property type="entry name" value="Prot_kinase_dom"/>
</dbReference>
<evidence type="ECO:0000313" key="18">
    <source>
        <dbReference type="EMBL" id="PNF42327.1"/>
    </source>
</evidence>
<accession>A0A2J7RNB3</accession>
<organism evidence="18 19">
    <name type="scientific">Cryptotermes secundus</name>
    <dbReference type="NCBI Taxonomy" id="105785"/>
    <lineage>
        <taxon>Eukaryota</taxon>
        <taxon>Metazoa</taxon>
        <taxon>Ecdysozoa</taxon>
        <taxon>Arthropoda</taxon>
        <taxon>Hexapoda</taxon>
        <taxon>Insecta</taxon>
        <taxon>Pterygota</taxon>
        <taxon>Neoptera</taxon>
        <taxon>Polyneoptera</taxon>
        <taxon>Dictyoptera</taxon>
        <taxon>Blattodea</taxon>
        <taxon>Blattoidea</taxon>
        <taxon>Termitoidae</taxon>
        <taxon>Kalotermitidae</taxon>
        <taxon>Cryptotermitinae</taxon>
        <taxon>Cryptotermes</taxon>
    </lineage>
</organism>
<evidence type="ECO:0000256" key="2">
    <source>
        <dbReference type="ARBA" id="ARBA00012513"/>
    </source>
</evidence>
<dbReference type="GO" id="GO:0004674">
    <property type="term" value="F:protein serine/threonine kinase activity"/>
    <property type="evidence" value="ECO:0007669"/>
    <property type="project" value="UniProtKB-KW"/>
</dbReference>
<dbReference type="CDD" id="cd05597">
    <property type="entry name" value="STKc_DMPK_like"/>
    <property type="match status" value="1"/>
</dbReference>
<dbReference type="InterPro" id="IPR000961">
    <property type="entry name" value="AGC-kinase_C"/>
</dbReference>
<evidence type="ECO:0000259" key="17">
    <source>
        <dbReference type="PROSITE" id="PS51285"/>
    </source>
</evidence>
<feature type="region of interest" description="Disordered" evidence="15">
    <location>
        <begin position="478"/>
        <end position="502"/>
    </location>
</feature>
<dbReference type="PROSITE" id="PS00107">
    <property type="entry name" value="PROTEIN_KINASE_ATP"/>
    <property type="match status" value="1"/>
</dbReference>
<dbReference type="EC" id="2.7.11.1" evidence="2"/>
<dbReference type="SUPFAM" id="SSF56112">
    <property type="entry name" value="Protein kinase-like (PK-like)"/>
    <property type="match status" value="1"/>
</dbReference>
<dbReference type="OrthoDB" id="6764942at2759"/>
<evidence type="ECO:0000256" key="12">
    <source>
        <dbReference type="ARBA" id="ARBA00048679"/>
    </source>
</evidence>
<comment type="catalytic activity">
    <reaction evidence="12">
        <text>L-seryl-[protein] + ATP = O-phospho-L-seryl-[protein] + ADP + H(+)</text>
        <dbReference type="Rhea" id="RHEA:17989"/>
        <dbReference type="Rhea" id="RHEA-COMP:9863"/>
        <dbReference type="Rhea" id="RHEA-COMP:11604"/>
        <dbReference type="ChEBI" id="CHEBI:15378"/>
        <dbReference type="ChEBI" id="CHEBI:29999"/>
        <dbReference type="ChEBI" id="CHEBI:30616"/>
        <dbReference type="ChEBI" id="CHEBI:83421"/>
        <dbReference type="ChEBI" id="CHEBI:456216"/>
        <dbReference type="EC" id="2.7.11.1"/>
    </reaction>
</comment>
<dbReference type="InterPro" id="IPR008271">
    <property type="entry name" value="Ser/Thr_kinase_AS"/>
</dbReference>
<evidence type="ECO:0000256" key="1">
    <source>
        <dbReference type="ARBA" id="ARBA00005719"/>
    </source>
</evidence>
<keyword evidence="6" id="KW-0479">Metal-binding</keyword>
<keyword evidence="3" id="KW-0723">Serine/threonine-protein kinase</keyword>
<keyword evidence="19" id="KW-1185">Reference proteome</keyword>
<dbReference type="EMBL" id="NEVH01002544">
    <property type="protein sequence ID" value="PNF42327.1"/>
    <property type="molecule type" value="Genomic_DNA"/>
</dbReference>
<dbReference type="PANTHER" id="PTHR22988">
    <property type="entry name" value="MYOTONIC DYSTROPHY S/T KINASE-RELATED"/>
    <property type="match status" value="1"/>
</dbReference>
<keyword evidence="4" id="KW-0597">Phosphoprotein</keyword>
<keyword evidence="7 13" id="KW-0547">Nucleotide-binding</keyword>
<dbReference type="PROSITE" id="PS51285">
    <property type="entry name" value="AGC_KINASE_CTER"/>
    <property type="match status" value="1"/>
</dbReference>
<evidence type="ECO:0000256" key="11">
    <source>
        <dbReference type="ARBA" id="ARBA00047899"/>
    </source>
</evidence>
<dbReference type="Gene3D" id="3.30.200.20">
    <property type="entry name" value="Phosphorylase Kinase, domain 1"/>
    <property type="match status" value="1"/>
</dbReference>
<dbReference type="SMART" id="SM00133">
    <property type="entry name" value="S_TK_X"/>
    <property type="match status" value="1"/>
</dbReference>
<feature type="domain" description="AGC-kinase C-terminal" evidence="17">
    <location>
        <begin position="366"/>
        <end position="436"/>
    </location>
</feature>
<dbReference type="FunFam" id="1.10.510.10:FF:000014">
    <property type="entry name" value="Non-specific serine/threonine protein kinase"/>
    <property type="match status" value="1"/>
</dbReference>
<dbReference type="STRING" id="105785.A0A2J7RNB3"/>
<evidence type="ECO:0000256" key="7">
    <source>
        <dbReference type="ARBA" id="ARBA00022741"/>
    </source>
</evidence>
<dbReference type="FunFam" id="3.30.200.20:FF:001055">
    <property type="entry name" value="Serine/threonine-protein kinase MRCK beta"/>
    <property type="match status" value="1"/>
</dbReference>
<dbReference type="Pfam" id="PF00069">
    <property type="entry name" value="Pkinase"/>
    <property type="match status" value="1"/>
</dbReference>
<dbReference type="InterPro" id="IPR017441">
    <property type="entry name" value="Protein_kinase_ATP_BS"/>
</dbReference>
<dbReference type="GO" id="GO:0031032">
    <property type="term" value="P:actomyosin structure organization"/>
    <property type="evidence" value="ECO:0007669"/>
    <property type="project" value="TreeGrafter"/>
</dbReference>
<dbReference type="InterPro" id="IPR031597">
    <property type="entry name" value="KELK"/>
</dbReference>
<dbReference type="SMART" id="SM00220">
    <property type="entry name" value="S_TKc"/>
    <property type="match status" value="1"/>
</dbReference>
<dbReference type="PROSITE" id="PS00108">
    <property type="entry name" value="PROTEIN_KINASE_ST"/>
    <property type="match status" value="1"/>
</dbReference>
<evidence type="ECO:0000256" key="13">
    <source>
        <dbReference type="PROSITE-ProRule" id="PRU10141"/>
    </source>
</evidence>
<evidence type="ECO:0000256" key="15">
    <source>
        <dbReference type="SAM" id="MobiDB-lite"/>
    </source>
</evidence>
<keyword evidence="8" id="KW-0418">Kinase</keyword>
<dbReference type="InParanoid" id="A0A2J7RNB3"/>
<keyword evidence="10 14" id="KW-0175">Coiled coil</keyword>
<comment type="catalytic activity">
    <reaction evidence="11">
        <text>L-threonyl-[protein] + ATP = O-phospho-L-threonyl-[protein] + ADP + H(+)</text>
        <dbReference type="Rhea" id="RHEA:46608"/>
        <dbReference type="Rhea" id="RHEA-COMP:11060"/>
        <dbReference type="Rhea" id="RHEA-COMP:11605"/>
        <dbReference type="ChEBI" id="CHEBI:15378"/>
        <dbReference type="ChEBI" id="CHEBI:30013"/>
        <dbReference type="ChEBI" id="CHEBI:30616"/>
        <dbReference type="ChEBI" id="CHEBI:61977"/>
        <dbReference type="ChEBI" id="CHEBI:456216"/>
        <dbReference type="EC" id="2.7.11.1"/>
    </reaction>
</comment>
<dbReference type="PANTHER" id="PTHR22988:SF66">
    <property type="entry name" value="SERINE_THREONINE-PROTEIN KINASE GENGHIS KHAN"/>
    <property type="match status" value="1"/>
</dbReference>
<feature type="coiled-coil region" evidence="14">
    <location>
        <begin position="544"/>
        <end position="752"/>
    </location>
</feature>
<keyword evidence="9 13" id="KW-0067">ATP-binding</keyword>
<feature type="domain" description="Protein kinase" evidence="16">
    <location>
        <begin position="98"/>
        <end position="365"/>
    </location>
</feature>
<dbReference type="InterPro" id="IPR011009">
    <property type="entry name" value="Kinase-like_dom_sf"/>
</dbReference>
<name>A0A2J7RNB3_9NEOP</name>
<dbReference type="PROSITE" id="PS50011">
    <property type="entry name" value="PROTEIN_KINASE_DOM"/>
    <property type="match status" value="1"/>
</dbReference>
<dbReference type="Proteomes" id="UP000235965">
    <property type="component" value="Unassembled WGS sequence"/>
</dbReference>
<evidence type="ECO:0000256" key="5">
    <source>
        <dbReference type="ARBA" id="ARBA00022679"/>
    </source>
</evidence>
<dbReference type="GO" id="GO:0005737">
    <property type="term" value="C:cytoplasm"/>
    <property type="evidence" value="ECO:0007669"/>
    <property type="project" value="TreeGrafter"/>
</dbReference>
<evidence type="ECO:0000256" key="8">
    <source>
        <dbReference type="ARBA" id="ARBA00022777"/>
    </source>
</evidence>
<evidence type="ECO:0000256" key="9">
    <source>
        <dbReference type="ARBA" id="ARBA00022840"/>
    </source>
</evidence>
<feature type="non-terminal residue" evidence="18">
    <location>
        <position position="753"/>
    </location>
</feature>
<comment type="caution">
    <text evidence="18">The sequence shown here is derived from an EMBL/GenBank/DDBJ whole genome shotgun (WGS) entry which is preliminary data.</text>
</comment>
<protein>
    <recommendedName>
        <fullName evidence="2">non-specific serine/threonine protein kinase</fullName>
        <ecNumber evidence="2">2.7.11.1</ecNumber>
    </recommendedName>
</protein>
<evidence type="ECO:0000256" key="3">
    <source>
        <dbReference type="ARBA" id="ARBA00022527"/>
    </source>
</evidence>
<feature type="binding site" evidence="13">
    <location>
        <position position="127"/>
    </location>
    <ligand>
        <name>ATP</name>
        <dbReference type="ChEBI" id="CHEBI:30616"/>
    </ligand>
</feature>
<dbReference type="AlphaFoldDB" id="A0A2J7RNB3"/>
<evidence type="ECO:0000259" key="16">
    <source>
        <dbReference type="PROSITE" id="PS50011"/>
    </source>
</evidence>
<dbReference type="GO" id="GO:0005856">
    <property type="term" value="C:cytoskeleton"/>
    <property type="evidence" value="ECO:0007669"/>
    <property type="project" value="TreeGrafter"/>
</dbReference>
<evidence type="ECO:0000256" key="10">
    <source>
        <dbReference type="ARBA" id="ARBA00023054"/>
    </source>
</evidence>
<reference evidence="18 19" key="1">
    <citation type="submission" date="2017-12" db="EMBL/GenBank/DDBJ databases">
        <title>Hemimetabolous genomes reveal molecular basis of termite eusociality.</title>
        <authorList>
            <person name="Harrison M.C."/>
            <person name="Jongepier E."/>
            <person name="Robertson H.M."/>
            <person name="Arning N."/>
            <person name="Bitard-Feildel T."/>
            <person name="Chao H."/>
            <person name="Childers C.P."/>
            <person name="Dinh H."/>
            <person name="Doddapaneni H."/>
            <person name="Dugan S."/>
            <person name="Gowin J."/>
            <person name="Greiner C."/>
            <person name="Han Y."/>
            <person name="Hu H."/>
            <person name="Hughes D.S.T."/>
            <person name="Huylmans A.-K."/>
            <person name="Kemena C."/>
            <person name="Kremer L.P.M."/>
            <person name="Lee S.L."/>
            <person name="Lopez-Ezquerra A."/>
            <person name="Mallet L."/>
            <person name="Monroy-Kuhn J.M."/>
            <person name="Moser A."/>
            <person name="Murali S.C."/>
            <person name="Muzny D.M."/>
            <person name="Otani S."/>
            <person name="Piulachs M.-D."/>
            <person name="Poelchau M."/>
            <person name="Qu J."/>
            <person name="Schaub F."/>
            <person name="Wada-Katsumata A."/>
            <person name="Worley K.C."/>
            <person name="Xie Q."/>
            <person name="Ylla G."/>
            <person name="Poulsen M."/>
            <person name="Gibbs R.A."/>
            <person name="Schal C."/>
            <person name="Richards S."/>
            <person name="Belles X."/>
            <person name="Korb J."/>
            <person name="Bornberg-Bauer E."/>
        </authorList>
    </citation>
    <scope>NUCLEOTIDE SEQUENCE [LARGE SCALE GENOMIC DNA]</scope>
    <source>
        <tissue evidence="18">Whole body</tissue>
    </source>
</reference>
<comment type="similarity">
    <text evidence="1">Belongs to the protein kinase superfamily. AGC Ser/Thr protein kinase family. DMPK subfamily.</text>
</comment>
<dbReference type="GO" id="GO:0005524">
    <property type="term" value="F:ATP binding"/>
    <property type="evidence" value="ECO:0007669"/>
    <property type="project" value="UniProtKB-UniRule"/>
</dbReference>
<dbReference type="Gene3D" id="1.10.510.10">
    <property type="entry name" value="Transferase(Phosphotransferase) domain 1"/>
    <property type="match status" value="1"/>
</dbReference>
<gene>
    <name evidence="18" type="ORF">B7P43_G05285</name>
</gene>
<evidence type="ECO:0000256" key="4">
    <source>
        <dbReference type="ARBA" id="ARBA00022553"/>
    </source>
</evidence>
<proteinExistence type="inferred from homology"/>
<keyword evidence="5" id="KW-0808">Transferase</keyword>
<dbReference type="InterPro" id="IPR050839">
    <property type="entry name" value="Rho-assoc_Ser/Thr_Kinase"/>
</dbReference>
<evidence type="ECO:0000256" key="14">
    <source>
        <dbReference type="SAM" id="Coils"/>
    </source>
</evidence>
<dbReference type="Pfam" id="PF15796">
    <property type="entry name" value="KELK"/>
    <property type="match status" value="1"/>
</dbReference>
<dbReference type="GO" id="GO:0046872">
    <property type="term" value="F:metal ion binding"/>
    <property type="evidence" value="ECO:0007669"/>
    <property type="project" value="UniProtKB-KW"/>
</dbReference>
<sequence length="753" mass="86086">MSETAAKSAAQQDSGLVISQDLTGEQRLRQLEALFLGGPIQGHGQSFSVETLLDVLLVLYEECCNSSLRREKTVSDFIEFVKPVATTLKNLRLTRDDFEIVKVIGRGAFGEVCVVKMKGSDKVFAMKILNKWEMLKRAETACFQEERDVLVYGDRRWITNLHYAFQDDNNLYLVMDYYCGGDLLTLLSKFEDRLPEDMARFYIAEMVLAIGSIHDLHYVHRDIKPDNVLLDANGHIRLADFGSCLKLFEDGTVQSNVAVGTPDYISPEILRAMEDGQGRYGPECDWWSLGVCMYEMLYGETPFYAESLVETYGKIMNHKNCFDFPSDPGYEVSQEAKDLMKSLICSSEYRLGQHGIEDFKNHAWFANLDWDGIRDSVAPYKPEVSSPTDTSNFDVDDTDIRTSDAVPPTANSAFTALHLPFVGFTFTQGSCMSDLGSIPLDQMSSSKFEEERLQQLEDENQRLLKNLTELKRLLQNQGGLSGVGEDGRRISPTSESGNGMRRLQDEINTLTKKNCELESQLKQQQPSDLKREITTVDGEGSQRVREMEKMIRLLKQEKEEAQKDKVDAQEKLKLQDKELKDALGQRKLAMAEYTEVTDRLSELRQQKQKLSRQVRDKEEELEVAMQKIDSLRHDIRKAEKLRRELEARVEEAMAETGKERKLRERSEEYCKQMEEETEKLRQRNLVAGADTSAANQSHASQEIVRLKGEVEKIEVQYNESLAQQQSRYNLELASLRDQLQEAESRRDALEREV</sequence>
<evidence type="ECO:0000256" key="6">
    <source>
        <dbReference type="ARBA" id="ARBA00022723"/>
    </source>
</evidence>
<dbReference type="InterPro" id="IPR017892">
    <property type="entry name" value="Pkinase_C"/>
</dbReference>
<dbReference type="Pfam" id="PF00433">
    <property type="entry name" value="Pkinase_C"/>
    <property type="match status" value="1"/>
</dbReference>
<evidence type="ECO:0000313" key="19">
    <source>
        <dbReference type="Proteomes" id="UP000235965"/>
    </source>
</evidence>